<feature type="compositionally biased region" description="Basic and acidic residues" evidence="1">
    <location>
        <begin position="1"/>
        <end position="10"/>
    </location>
</feature>
<proteinExistence type="predicted"/>
<feature type="compositionally biased region" description="Basic residues" evidence="1">
    <location>
        <begin position="2012"/>
        <end position="2023"/>
    </location>
</feature>
<feature type="compositionally biased region" description="Polar residues" evidence="1">
    <location>
        <begin position="90"/>
        <end position="101"/>
    </location>
</feature>
<feature type="region of interest" description="Disordered" evidence="1">
    <location>
        <begin position="310"/>
        <end position="366"/>
    </location>
</feature>
<dbReference type="STRING" id="105231.A0A1Y1I1Q3"/>
<feature type="compositionally biased region" description="Polar residues" evidence="1">
    <location>
        <begin position="12"/>
        <end position="40"/>
    </location>
</feature>
<feature type="compositionally biased region" description="Low complexity" evidence="1">
    <location>
        <begin position="656"/>
        <end position="670"/>
    </location>
</feature>
<gene>
    <name evidence="2" type="ORF">KFL_002080210</name>
</gene>
<feature type="compositionally biased region" description="Polar residues" evidence="1">
    <location>
        <begin position="1365"/>
        <end position="1403"/>
    </location>
</feature>
<reference evidence="2 3" key="1">
    <citation type="journal article" date="2014" name="Nat. Commun.">
        <title>Klebsormidium flaccidum genome reveals primary factors for plant terrestrial adaptation.</title>
        <authorList>
            <person name="Hori K."/>
            <person name="Maruyama F."/>
            <person name="Fujisawa T."/>
            <person name="Togashi T."/>
            <person name="Yamamoto N."/>
            <person name="Seo M."/>
            <person name="Sato S."/>
            <person name="Yamada T."/>
            <person name="Mori H."/>
            <person name="Tajima N."/>
            <person name="Moriyama T."/>
            <person name="Ikeuchi M."/>
            <person name="Watanabe M."/>
            <person name="Wada H."/>
            <person name="Kobayashi K."/>
            <person name="Saito M."/>
            <person name="Masuda T."/>
            <person name="Sasaki-Sekimoto Y."/>
            <person name="Mashiguchi K."/>
            <person name="Awai K."/>
            <person name="Shimojima M."/>
            <person name="Masuda S."/>
            <person name="Iwai M."/>
            <person name="Nobusawa T."/>
            <person name="Narise T."/>
            <person name="Kondo S."/>
            <person name="Saito H."/>
            <person name="Sato R."/>
            <person name="Murakawa M."/>
            <person name="Ihara Y."/>
            <person name="Oshima-Yamada Y."/>
            <person name="Ohtaka K."/>
            <person name="Satoh M."/>
            <person name="Sonobe K."/>
            <person name="Ishii M."/>
            <person name="Ohtani R."/>
            <person name="Kanamori-Sato M."/>
            <person name="Honoki R."/>
            <person name="Miyazaki D."/>
            <person name="Mochizuki H."/>
            <person name="Umetsu J."/>
            <person name="Higashi K."/>
            <person name="Shibata D."/>
            <person name="Kamiya Y."/>
            <person name="Sato N."/>
            <person name="Nakamura Y."/>
            <person name="Tabata S."/>
            <person name="Ida S."/>
            <person name="Kurokawa K."/>
            <person name="Ohta H."/>
        </authorList>
    </citation>
    <scope>NUCLEOTIDE SEQUENCE [LARGE SCALE GENOMIC DNA]</scope>
    <source>
        <strain evidence="2 3">NIES-2285</strain>
    </source>
</reference>
<feature type="compositionally biased region" description="Basic and acidic residues" evidence="1">
    <location>
        <begin position="1781"/>
        <end position="1790"/>
    </location>
</feature>
<dbReference type="OrthoDB" id="200660at2759"/>
<feature type="region of interest" description="Disordered" evidence="1">
    <location>
        <begin position="1127"/>
        <end position="1220"/>
    </location>
</feature>
<feature type="compositionally biased region" description="Polar residues" evidence="1">
    <location>
        <begin position="314"/>
        <end position="323"/>
    </location>
</feature>
<feature type="compositionally biased region" description="Polar residues" evidence="1">
    <location>
        <begin position="608"/>
        <end position="637"/>
    </location>
</feature>
<sequence>MAQEGRKGPMEQDQNLPPTPLSRKQQLEQWQAQKRMSVESSKIMKGTPVKETPTSVRLAVTPLARASQPFITPSTSKAAPSGAPLGNNPALVNSEANTPQADRTAKYLHNASAKPAGILSPVKMGYPQRTPSKVGTPKAARVPLPAPVESSRPARVALPRTPLPSNGFKCPPSFEQKKAKEWTPFKGVMTGPLEAIAGRVAALKGSLTPQGKGKQAGETSAKPASALDSEGSLGATRGVGKGQLPAMKNEVEGVDVEQAAHSSYWLGRIREAEVRGDHGSVITLFEQAVEFNAQPAVDLVKALQQYRAKHMGGRSTQPDSQLETGLPKGQTFDTPTATLSQRQGSQPGAEAQGSKAEGPVTRTPAPNVLDTALLPAVAPEKAVDGSGQIEETGDKQVAQGNGSRDSGTGAVVQRAASPPLTMVIVTPVSPSERERQAKGGVQREGSPPAQEKGEDFQFYLTPVRQSPASATLMVEAAEGPEEIGVAHQEPNPVTSIPTVTAPRSDKQDGSTSPETETDKTDELPPLPPFSNPIYASPPGESSPTTLLPQNGLPLTQPQNSGFQTPTSGLKISKASGHQTPKASALQTPKVSGLQILKPFGLHTPDYSALQTPTPSRLQTPKASGSPMSFPRSQSSPETPEGPDAVDFNPAGGSPHTPRTPAFRGAAPAAADLMLTPAVSPLGWQPDAGGHGPQEPGSGPGQSTPAAIQMPSVQRSASRVTPDVIRTPGLSRRLLLDGEEPARTPNRTPLSRFALKSPNGGARRVPLFGGAEKLTPAKVPAPGSTVRAAGGVKEVADGRLTPTVRTEGGGVNGGNAVASEKLTPATKAKPGAAVELAACVNAMATEAASEKSQADSEGTLTSHLDQVTEFPVVLNGGKSLKPSPLNLPGAAKPASSPKNVSVPMAHMAGVGAGHQSDCAADANQGGKNGVEVDPPEGEHSALKGFVRMLAHVATETATQKRSKQIGALQARYEAVLKGDLGAEERGLVRGTAGAGKSSLTNYQALVEPRDTRNWRKGDVHHQGSGHNVDRVEDAVADTMRSPKKGASEVERWLRRARGQASPVTPADRTGLNVTPVSQVRGVDKTGLVPVTPADRTGPNVTPASQVRGVERTGLVPVEENQTVVDFPAVEDNGASPDAARSTEPAADVDAAGVNTSGKGPSAGVKTPRFGVRTLRNGRSPRETVGRSRGATETGGVNTPVRGGNPLAQGVNTPKSGSKGTPMLRQERARLPHLVIDNSKRTPVTGGRPGRGGRFNSLVETPPNARSSSQPEIITPGAATAEEWAAAADQIHQNQVDPSVSLNPAAFGSPVSPVNETGSSPETPPPSDTSPEVSPNLAPLLERLNLVSPRTCVGLITHGDQTLLSVSKSTPARQLSSRFTPSRLSRPAASSNSPPVDTPDQSKSTVARMAGDRGLNSGGKMLGSPAQRTPGLHGGRSAGKTGTRELRQLAGAPKLLGQGAAAAPAATTILSPVRASKHDRAALGADRFVLSPVRRSGRKPVGEGATKQTKSEVEELLEMTGYTYTPNKALSEPTSARKTPAARRMAQLTSGGSPPELAALEDAATCQDEEDATWHHVGAEEDAYAGDEGNGIGGDVNGDLEVGGTAEINAEAQEALVGMESFKGVGKKVGIYDLASSHGERPGQDERMPSVAVSDGAPEKMTSAEGAPVVLAFDTLPKETEALSQEDGVNAVGDVESLLVREGGVAVHTKRTTRRSAAATVKAPKTQWVVREGSAEGLAANPRRKASERKSVALGTSSAGQTKRKDSVREETGLLENSASESAGDKLTRSEVDVTGGEGLADEGGLTTESSGERGLRRGKAGIKTVSFAARVEAGVSDSFKLAVSGKDVGLQAHNGQGFKERVTNGRAGNRRKSLGAGLLAGHEVEKETGDVASANGGQELTTEETGAKQTRKQAGGRKRVSFAASPNPIGASETAETERRSKSKAAQAAARRQSVGAGVLPPGNADVSEEVPAVHGSVPAVVSVVVTATDVAGAPTSQSASEQEVAGNGARSGVKKARGRRAVGKKVAASEGESHGALADGSSDVLQSVEPATASATGAKGRPARSKGAVSDGAEKEGVTSAGRTRGSRAGEGAESAGTGEESPQKRGRGRKRAVEKVDGPVNGHGNGEALQPAAITGETVETIARQVPVGSSRTGRKSTVPRSEASAAQSEAGPVGKAAVGGERRALADSTNFQEGKKATGTRGQGAVKGKANEGAGPGKSVTTGESVKEPADVAVGTRIEVWWPDDKRFYGGIVTDYKARNGKHKVCWLELPSVFIYNFQTLWFCTTMATQRSCFCQASCGGWRKGAPQEGEFWLGQNELAPSRQIVGRGALEHVELRGTA</sequence>
<feature type="compositionally biased region" description="Low complexity" evidence="1">
    <location>
        <begin position="2090"/>
        <end position="2101"/>
    </location>
</feature>
<feature type="compositionally biased region" description="Low complexity" evidence="1">
    <location>
        <begin position="692"/>
        <end position="704"/>
    </location>
</feature>
<feature type="region of interest" description="Disordered" evidence="1">
    <location>
        <begin position="428"/>
        <end position="452"/>
    </location>
</feature>
<protein>
    <submittedName>
        <fullName evidence="2">Uncharacterized protein</fullName>
    </submittedName>
</protein>
<dbReference type="EMBL" id="DF237157">
    <property type="protein sequence ID" value="GAQ84844.1"/>
    <property type="molecule type" value="Genomic_DNA"/>
</dbReference>
<feature type="compositionally biased region" description="Basic residues" evidence="1">
    <location>
        <begin position="1908"/>
        <end position="1919"/>
    </location>
</feature>
<feature type="region of interest" description="Disordered" evidence="1">
    <location>
        <begin position="1237"/>
        <end position="1270"/>
    </location>
</feature>
<feature type="compositionally biased region" description="Polar residues" evidence="1">
    <location>
        <begin position="331"/>
        <end position="346"/>
    </location>
</feature>
<name>A0A1Y1I1Q3_KLENI</name>
<feature type="compositionally biased region" description="Polar residues" evidence="1">
    <location>
        <begin position="1894"/>
        <end position="1907"/>
    </location>
</feature>
<dbReference type="OMA" id="QPWGLEL"/>
<feature type="region of interest" description="Disordered" evidence="1">
    <location>
        <begin position="1297"/>
        <end position="1333"/>
    </location>
</feature>
<feature type="compositionally biased region" description="Low complexity" evidence="1">
    <location>
        <begin position="1943"/>
        <end position="1958"/>
    </location>
</feature>
<feature type="region of interest" description="Disordered" evidence="1">
    <location>
        <begin position="1876"/>
        <end position="1967"/>
    </location>
</feature>
<feature type="region of interest" description="Disordered" evidence="1">
    <location>
        <begin position="1993"/>
        <end position="2228"/>
    </location>
</feature>
<evidence type="ECO:0000313" key="2">
    <source>
        <dbReference type="EMBL" id="GAQ84844.1"/>
    </source>
</evidence>
<keyword evidence="3" id="KW-1185">Reference proteome</keyword>
<evidence type="ECO:0000256" key="1">
    <source>
        <dbReference type="SAM" id="MobiDB-lite"/>
    </source>
</evidence>
<dbReference type="CDD" id="cd20404">
    <property type="entry name" value="Tudor_Agenet_AtEML-like"/>
    <property type="match status" value="1"/>
</dbReference>
<feature type="region of interest" description="Disordered" evidence="1">
    <location>
        <begin position="602"/>
        <end position="766"/>
    </location>
</feature>
<feature type="compositionally biased region" description="Polar residues" evidence="1">
    <location>
        <begin position="539"/>
        <end position="589"/>
    </location>
</feature>
<accession>A0A1Y1I1Q3</accession>
<feature type="region of interest" description="Disordered" evidence="1">
    <location>
        <begin position="483"/>
        <end position="589"/>
    </location>
</feature>
<feature type="region of interest" description="Disordered" evidence="1">
    <location>
        <begin position="70"/>
        <end position="106"/>
    </location>
</feature>
<evidence type="ECO:0000313" key="3">
    <source>
        <dbReference type="Proteomes" id="UP000054558"/>
    </source>
</evidence>
<feature type="compositionally biased region" description="Basic and acidic residues" evidence="1">
    <location>
        <begin position="1761"/>
        <end position="1770"/>
    </location>
</feature>
<organism evidence="2 3">
    <name type="scientific">Klebsormidium nitens</name>
    <name type="common">Green alga</name>
    <name type="synonym">Ulothrix nitens</name>
    <dbReference type="NCBI Taxonomy" id="105231"/>
    <lineage>
        <taxon>Eukaryota</taxon>
        <taxon>Viridiplantae</taxon>
        <taxon>Streptophyta</taxon>
        <taxon>Klebsormidiophyceae</taxon>
        <taxon>Klebsormidiales</taxon>
        <taxon>Klebsormidiaceae</taxon>
        <taxon>Klebsormidium</taxon>
    </lineage>
</organism>
<feature type="region of interest" description="Disordered" evidence="1">
    <location>
        <begin position="1"/>
        <end position="56"/>
    </location>
</feature>
<feature type="region of interest" description="Disordered" evidence="1">
    <location>
        <begin position="1365"/>
        <end position="1439"/>
    </location>
</feature>
<feature type="region of interest" description="Disordered" evidence="1">
    <location>
        <begin position="380"/>
        <end position="415"/>
    </location>
</feature>
<dbReference type="Gene3D" id="2.30.30.140">
    <property type="match status" value="1"/>
</dbReference>
<feature type="compositionally biased region" description="Polar residues" evidence="1">
    <location>
        <begin position="1208"/>
        <end position="1217"/>
    </location>
</feature>
<feature type="region of interest" description="Disordered" evidence="1">
    <location>
        <begin position="129"/>
        <end position="152"/>
    </location>
</feature>
<feature type="region of interest" description="Disordered" evidence="1">
    <location>
        <begin position="207"/>
        <end position="241"/>
    </location>
</feature>
<feature type="region of interest" description="Disordered" evidence="1">
    <location>
        <begin position="1731"/>
        <end position="1816"/>
    </location>
</feature>
<dbReference type="Proteomes" id="UP000054558">
    <property type="component" value="Unassembled WGS sequence"/>
</dbReference>